<feature type="compositionally biased region" description="Polar residues" evidence="1">
    <location>
        <begin position="54"/>
        <end position="66"/>
    </location>
</feature>
<protein>
    <recommendedName>
        <fullName evidence="5">Transposase</fullName>
    </recommendedName>
</protein>
<dbReference type="Proteomes" id="UP001500888">
    <property type="component" value="Unassembled WGS sequence"/>
</dbReference>
<gene>
    <name evidence="3" type="ORF">GCM10022226_34260</name>
</gene>
<keyword evidence="4" id="KW-1185">Reference proteome</keyword>
<feature type="compositionally biased region" description="Basic and acidic residues" evidence="1">
    <location>
        <begin position="69"/>
        <end position="81"/>
    </location>
</feature>
<sequence>MLGVETHTDVHVAALITMLGVLLGTRAFPATAAGYAALLTWARAHGHVRRAGVESTSPHGTRTLSISVRRREDQHRAGVVT</sequence>
<proteinExistence type="predicted"/>
<name>A0ABP7I4V2_9ACTN</name>
<dbReference type="EMBL" id="BAAAZR010000008">
    <property type="protein sequence ID" value="GAA3810949.1"/>
    <property type="molecule type" value="Genomic_DNA"/>
</dbReference>
<keyword evidence="2" id="KW-1133">Transmembrane helix</keyword>
<feature type="transmembrane region" description="Helical" evidence="2">
    <location>
        <begin position="12"/>
        <end position="41"/>
    </location>
</feature>
<evidence type="ECO:0000256" key="1">
    <source>
        <dbReference type="SAM" id="MobiDB-lite"/>
    </source>
</evidence>
<evidence type="ECO:0000313" key="4">
    <source>
        <dbReference type="Proteomes" id="UP001500888"/>
    </source>
</evidence>
<evidence type="ECO:0000313" key="3">
    <source>
        <dbReference type="EMBL" id="GAA3810949.1"/>
    </source>
</evidence>
<evidence type="ECO:0008006" key="5">
    <source>
        <dbReference type="Google" id="ProtNLM"/>
    </source>
</evidence>
<organism evidence="3 4">
    <name type="scientific">Sphaerisporangium flaviroseum</name>
    <dbReference type="NCBI Taxonomy" id="509199"/>
    <lineage>
        <taxon>Bacteria</taxon>
        <taxon>Bacillati</taxon>
        <taxon>Actinomycetota</taxon>
        <taxon>Actinomycetes</taxon>
        <taxon>Streptosporangiales</taxon>
        <taxon>Streptosporangiaceae</taxon>
        <taxon>Sphaerisporangium</taxon>
    </lineage>
</organism>
<keyword evidence="2" id="KW-0812">Transmembrane</keyword>
<accession>A0ABP7I4V2</accession>
<comment type="caution">
    <text evidence="3">The sequence shown here is derived from an EMBL/GenBank/DDBJ whole genome shotgun (WGS) entry which is preliminary data.</text>
</comment>
<reference evidence="4" key="1">
    <citation type="journal article" date="2019" name="Int. J. Syst. Evol. Microbiol.">
        <title>The Global Catalogue of Microorganisms (GCM) 10K type strain sequencing project: providing services to taxonomists for standard genome sequencing and annotation.</title>
        <authorList>
            <consortium name="The Broad Institute Genomics Platform"/>
            <consortium name="The Broad Institute Genome Sequencing Center for Infectious Disease"/>
            <person name="Wu L."/>
            <person name="Ma J."/>
        </authorList>
    </citation>
    <scope>NUCLEOTIDE SEQUENCE [LARGE SCALE GENOMIC DNA]</scope>
    <source>
        <strain evidence="4">JCM 16908</strain>
    </source>
</reference>
<keyword evidence="2" id="KW-0472">Membrane</keyword>
<feature type="region of interest" description="Disordered" evidence="1">
    <location>
        <begin position="50"/>
        <end position="81"/>
    </location>
</feature>
<evidence type="ECO:0000256" key="2">
    <source>
        <dbReference type="SAM" id="Phobius"/>
    </source>
</evidence>